<keyword evidence="4" id="KW-1185">Reference proteome</keyword>
<evidence type="ECO:0000313" key="4">
    <source>
        <dbReference type="Proteomes" id="UP000284842"/>
    </source>
</evidence>
<feature type="region of interest" description="Disordered" evidence="1">
    <location>
        <begin position="168"/>
        <end position="210"/>
    </location>
</feature>
<gene>
    <name evidence="3" type="ORF">CVT24_002597</name>
</gene>
<proteinExistence type="predicted"/>
<organism evidence="3 4">
    <name type="scientific">Panaeolus cyanescens</name>
    <dbReference type="NCBI Taxonomy" id="181874"/>
    <lineage>
        <taxon>Eukaryota</taxon>
        <taxon>Fungi</taxon>
        <taxon>Dikarya</taxon>
        <taxon>Basidiomycota</taxon>
        <taxon>Agaricomycotina</taxon>
        <taxon>Agaricomycetes</taxon>
        <taxon>Agaricomycetidae</taxon>
        <taxon>Agaricales</taxon>
        <taxon>Agaricineae</taxon>
        <taxon>Galeropsidaceae</taxon>
        <taxon>Panaeolus</taxon>
    </lineage>
</organism>
<dbReference type="Proteomes" id="UP000284842">
    <property type="component" value="Unassembled WGS sequence"/>
</dbReference>
<accession>A0A409WB42</accession>
<dbReference type="AlphaFoldDB" id="A0A409WB42"/>
<feature type="compositionally biased region" description="Basic and acidic residues" evidence="1">
    <location>
        <begin position="170"/>
        <end position="210"/>
    </location>
</feature>
<sequence>MSVPTPLVVLGMFCTFLFTLALAVAFASAIGAVMMVIGNIILTSTNHTGYTTSKTAAYIGSIGGIFANLILGFFGLNQIDSGASFVNIIATIAVSCLGGTLSGVIGRAILVDRNVDLGGFGTVNAARAGALGGAVFGIPVLVLLSYVLKWVVQGYRKVKQRVSGVFGGNKQDKPELADVEEKGEQTLAADEKGEKEIDEKKDSEKEDTKV</sequence>
<protein>
    <submittedName>
        <fullName evidence="3">Uncharacterized protein</fullName>
    </submittedName>
</protein>
<dbReference type="EMBL" id="NHTK01005647">
    <property type="protein sequence ID" value="PPQ75708.1"/>
    <property type="molecule type" value="Genomic_DNA"/>
</dbReference>
<keyword evidence="2" id="KW-1133">Transmembrane helix</keyword>
<feature type="transmembrane region" description="Helical" evidence="2">
    <location>
        <begin position="57"/>
        <end position="76"/>
    </location>
</feature>
<evidence type="ECO:0000313" key="3">
    <source>
        <dbReference type="EMBL" id="PPQ75708.1"/>
    </source>
</evidence>
<evidence type="ECO:0000256" key="1">
    <source>
        <dbReference type="SAM" id="MobiDB-lite"/>
    </source>
</evidence>
<reference evidence="3 4" key="1">
    <citation type="journal article" date="2018" name="Evol. Lett.">
        <title>Horizontal gene cluster transfer increased hallucinogenic mushroom diversity.</title>
        <authorList>
            <person name="Reynolds H.T."/>
            <person name="Vijayakumar V."/>
            <person name="Gluck-Thaler E."/>
            <person name="Korotkin H.B."/>
            <person name="Matheny P.B."/>
            <person name="Slot J.C."/>
        </authorList>
    </citation>
    <scope>NUCLEOTIDE SEQUENCE [LARGE SCALE GENOMIC DNA]</scope>
    <source>
        <strain evidence="3 4">2629</strain>
    </source>
</reference>
<feature type="transmembrane region" description="Helical" evidence="2">
    <location>
        <begin position="130"/>
        <end position="152"/>
    </location>
</feature>
<feature type="transmembrane region" description="Helical" evidence="2">
    <location>
        <begin position="7"/>
        <end position="37"/>
    </location>
</feature>
<dbReference type="InParanoid" id="A0A409WB42"/>
<keyword evidence="2" id="KW-0812">Transmembrane</keyword>
<feature type="transmembrane region" description="Helical" evidence="2">
    <location>
        <begin position="88"/>
        <end position="110"/>
    </location>
</feature>
<evidence type="ECO:0000256" key="2">
    <source>
        <dbReference type="SAM" id="Phobius"/>
    </source>
</evidence>
<comment type="caution">
    <text evidence="3">The sequence shown here is derived from an EMBL/GenBank/DDBJ whole genome shotgun (WGS) entry which is preliminary data.</text>
</comment>
<keyword evidence="2" id="KW-0472">Membrane</keyword>
<name>A0A409WB42_9AGAR</name>
<dbReference type="OrthoDB" id="3064287at2759"/>